<evidence type="ECO:0000256" key="7">
    <source>
        <dbReference type="ARBA" id="ARBA00023134"/>
    </source>
</evidence>
<dbReference type="PROSITE" id="PS51722">
    <property type="entry name" value="G_TR_2"/>
    <property type="match status" value="1"/>
</dbReference>
<dbReference type="EMBL" id="JANBQD010000020">
    <property type="protein sequence ID" value="KAJ1993254.1"/>
    <property type="molecule type" value="Genomic_DNA"/>
</dbReference>
<dbReference type="GO" id="GO:0003746">
    <property type="term" value="F:translation elongation factor activity"/>
    <property type="evidence" value="ECO:0007669"/>
    <property type="project" value="UniProtKB-KW"/>
</dbReference>
<dbReference type="CDD" id="cd16261">
    <property type="entry name" value="EF2_snRNP_III"/>
    <property type="match status" value="1"/>
</dbReference>
<name>A0ABQ8PPF9_9FUNG</name>
<dbReference type="Pfam" id="PF00679">
    <property type="entry name" value="EFG_C"/>
    <property type="match status" value="1"/>
</dbReference>
<dbReference type="InterPro" id="IPR000795">
    <property type="entry name" value="T_Tr_GTP-bd_dom"/>
</dbReference>
<evidence type="ECO:0000313" key="11">
    <source>
        <dbReference type="Proteomes" id="UP001151295"/>
    </source>
</evidence>
<dbReference type="InterPro" id="IPR005225">
    <property type="entry name" value="Small_GTP-bd"/>
</dbReference>
<dbReference type="SMART" id="SM00838">
    <property type="entry name" value="EFG_C"/>
    <property type="match status" value="1"/>
</dbReference>
<dbReference type="PANTHER" id="PTHR42908">
    <property type="entry name" value="TRANSLATION ELONGATION FACTOR-RELATED"/>
    <property type="match status" value="1"/>
</dbReference>
<comment type="caution">
    <text evidence="10">The sequence shown here is derived from an EMBL/GenBank/DDBJ whole genome shotgun (WGS) entry which is preliminary data.</text>
</comment>
<keyword evidence="3" id="KW-0963">Cytoplasm</keyword>
<feature type="domain" description="Tr-type G" evidence="9">
    <location>
        <begin position="17"/>
        <end position="254"/>
    </location>
</feature>
<dbReference type="Pfam" id="PF03144">
    <property type="entry name" value="GTP_EFTU_D2"/>
    <property type="match status" value="1"/>
</dbReference>
<proteinExistence type="predicted"/>
<evidence type="ECO:0000256" key="8">
    <source>
        <dbReference type="ARBA" id="ARBA00024731"/>
    </source>
</evidence>
<dbReference type="CDD" id="cd01681">
    <property type="entry name" value="aeEF2_snRNP_like_IV"/>
    <property type="match status" value="1"/>
</dbReference>
<evidence type="ECO:0000313" key="10">
    <source>
        <dbReference type="EMBL" id="KAJ1993254.1"/>
    </source>
</evidence>
<comment type="subcellular location">
    <subcellularLocation>
        <location evidence="1">Cytoplasm</location>
    </subcellularLocation>
</comment>
<keyword evidence="7" id="KW-0342">GTP-binding</keyword>
<dbReference type="Gene3D" id="3.30.70.240">
    <property type="match status" value="1"/>
</dbReference>
<dbReference type="InterPro" id="IPR000640">
    <property type="entry name" value="EFG_V-like"/>
</dbReference>
<dbReference type="SUPFAM" id="SSF52540">
    <property type="entry name" value="P-loop containing nucleoside triphosphate hydrolases"/>
    <property type="match status" value="1"/>
</dbReference>
<dbReference type="InterPro" id="IPR005517">
    <property type="entry name" value="Transl_elong_EFG/EF2_IV"/>
</dbReference>
<reference evidence="10" key="1">
    <citation type="submission" date="2022-07" db="EMBL/GenBank/DDBJ databases">
        <title>Phylogenomic reconstructions and comparative analyses of Kickxellomycotina fungi.</title>
        <authorList>
            <person name="Reynolds N.K."/>
            <person name="Stajich J.E."/>
            <person name="Barry K."/>
            <person name="Grigoriev I.V."/>
            <person name="Crous P."/>
            <person name="Smith M.E."/>
        </authorList>
    </citation>
    <scope>NUCLEOTIDE SEQUENCE</scope>
    <source>
        <strain evidence="10">BCRC 34882</strain>
    </source>
</reference>
<dbReference type="CDD" id="cd04096">
    <property type="entry name" value="eEF2_snRNP_like_C"/>
    <property type="match status" value="1"/>
</dbReference>
<keyword evidence="6" id="KW-0648">Protein biosynthesis</keyword>
<evidence type="ECO:0000256" key="4">
    <source>
        <dbReference type="ARBA" id="ARBA00022741"/>
    </source>
</evidence>
<evidence type="ECO:0000256" key="1">
    <source>
        <dbReference type="ARBA" id="ARBA00004496"/>
    </source>
</evidence>
<dbReference type="Gene3D" id="2.40.30.10">
    <property type="entry name" value="Translation factors"/>
    <property type="match status" value="1"/>
</dbReference>
<evidence type="ECO:0000256" key="3">
    <source>
        <dbReference type="ARBA" id="ARBA00022490"/>
    </source>
</evidence>
<dbReference type="InterPro" id="IPR009000">
    <property type="entry name" value="Transl_B-barrel_sf"/>
</dbReference>
<dbReference type="InterPro" id="IPR031157">
    <property type="entry name" value="G_TR_CS"/>
</dbReference>
<dbReference type="CDD" id="cd16268">
    <property type="entry name" value="EF2_II"/>
    <property type="match status" value="1"/>
</dbReference>
<dbReference type="SUPFAM" id="SSF54211">
    <property type="entry name" value="Ribosomal protein S5 domain 2-like"/>
    <property type="match status" value="1"/>
</dbReference>
<dbReference type="SUPFAM" id="SSF50447">
    <property type="entry name" value="Translation proteins"/>
    <property type="match status" value="1"/>
</dbReference>
<dbReference type="InterPro" id="IPR014721">
    <property type="entry name" value="Ribsml_uS5_D2-typ_fold_subgr"/>
</dbReference>
<dbReference type="NCBIfam" id="TIGR00231">
    <property type="entry name" value="small_GTP"/>
    <property type="match status" value="1"/>
</dbReference>
<dbReference type="Gene3D" id="3.30.230.10">
    <property type="match status" value="1"/>
</dbReference>
<dbReference type="Pfam" id="PF03764">
    <property type="entry name" value="EFG_IV"/>
    <property type="match status" value="1"/>
</dbReference>
<dbReference type="InterPro" id="IPR041095">
    <property type="entry name" value="EFG_II"/>
</dbReference>
<keyword evidence="5 10" id="KW-0251">Elongation factor</keyword>
<dbReference type="InterPro" id="IPR004161">
    <property type="entry name" value="EFTu-like_2"/>
</dbReference>
<dbReference type="InterPro" id="IPR020568">
    <property type="entry name" value="Ribosomal_Su5_D2-typ_SF"/>
</dbReference>
<comment type="function">
    <text evidence="8">Catalyzes the GTP-dependent ribosomal translocation step during translation elongation. During this step, the ribosome changes from the pre-translocational (PRE) to the post-translocational (POST) state as the newly formed A-site-bound peptidyl-tRNA and P-site-bound deacylated tRNA move to the P and E sites, respectively. Catalyzes the coordinated movement of the two tRNA molecules, the mRNA and conformational changes in the ribosome.</text>
</comment>
<dbReference type="PROSITE" id="PS00301">
    <property type="entry name" value="G_TR_1"/>
    <property type="match status" value="1"/>
</dbReference>
<dbReference type="PANTHER" id="PTHR42908:SF10">
    <property type="entry name" value="EUKARYOTIC TRANSLATION ELONGATION FACTOR 2"/>
    <property type="match status" value="1"/>
</dbReference>
<protein>
    <recommendedName>
        <fullName evidence="2">Elongation factor 2</fullName>
    </recommendedName>
</protein>
<dbReference type="SUPFAM" id="SSF54980">
    <property type="entry name" value="EF-G C-terminal domain-like"/>
    <property type="match status" value="2"/>
</dbReference>
<dbReference type="InterPro" id="IPR027417">
    <property type="entry name" value="P-loop_NTPase"/>
</dbReference>
<organism evidence="10 11">
    <name type="scientific">Coemansia umbellata</name>
    <dbReference type="NCBI Taxonomy" id="1424467"/>
    <lineage>
        <taxon>Eukaryota</taxon>
        <taxon>Fungi</taxon>
        <taxon>Fungi incertae sedis</taxon>
        <taxon>Zoopagomycota</taxon>
        <taxon>Kickxellomycotina</taxon>
        <taxon>Kickxellomycetes</taxon>
        <taxon>Kickxellales</taxon>
        <taxon>Kickxellaceae</taxon>
        <taxon>Coemansia</taxon>
    </lineage>
</organism>
<dbReference type="Pfam" id="PF14492">
    <property type="entry name" value="EFG_III"/>
    <property type="match status" value="1"/>
</dbReference>
<evidence type="ECO:0000256" key="6">
    <source>
        <dbReference type="ARBA" id="ARBA00022917"/>
    </source>
</evidence>
<keyword evidence="11" id="KW-1185">Reference proteome</keyword>
<dbReference type="Gene3D" id="3.30.70.870">
    <property type="entry name" value="Elongation Factor G (Translational Gtpase), domain 3"/>
    <property type="match status" value="1"/>
</dbReference>
<dbReference type="Gene3D" id="3.40.50.300">
    <property type="entry name" value="P-loop containing nucleotide triphosphate hydrolases"/>
    <property type="match status" value="1"/>
</dbReference>
<dbReference type="PRINTS" id="PR00315">
    <property type="entry name" value="ELONGATNFCT"/>
</dbReference>
<sequence length="841" mass="92909">MVNFNTGQIHDLMSKVDNIRNISVIAHVDHGKSTVIDCLATEVSTILPAKAGGGRYMDTHADEQERGITIKSTVIPMYFKLSDDQMEDISTKEHGNGFLINLVNSPGHAELSSEVTAALRITDGALVIVDAITGMSVQTETMFHQALSELVKPVVMINRIDHAMLKAEFSQEKLYQSFARVVENVNFSISAYQGEEATGNPIVSPELGTVAFGSALHGWAFTLRQFAVRYSKQFGINRTKIIEKLWGENYFNATTKEWSTKSADTSGNRQDRAFNMLVLDPIYKIYELAMNSRKDEALAFAAKLDIALTSEERDTTSKALLKVIMHKFLPAAEALMEMICIHLPSPKKAQLYRCDYLYEGPTDDESATGIRNCDPNGPLMFYVSKLLPASDMRRFYAFGRVFSGTVSPGMRVRIQGPDYVPGNRKDLHIKPIQRTVFMVGRGVTDLDHCSAGNIVSLVGIDQFLLKSGTLTTSDTAHNMKTIKFSVSPVMQVAVGVQDPKNLPNLLEGLKRLSRSDPCIHVSVSESGEYTIAGAGELYLEACLSDLENDYARVPIIINCPVVNYYETVQATSSLTCMSKSANKHNRIYMQAAPISDELTKAIEEEEINPHGDAKERARRMANDFEWDSNEARKIWCFAPDDKGPNILVNSTAGIQYLDEIKDMCCGGLQAAAHSGPCAGEKIRGCRFNIMDVVLHADSIHRGNAQIMPTMRAVIYASMLSAKPTLQEPVYLVDVQCPSSLNTSICSVFSHRRGQVIEVNTHSSSMCNVKAYLPVAESFGFTAYLRSATAGQAFPQMVFDHWSTMNGDVTDPADKINAICRAIRKRKGVGENVPTYGKYHEL</sequence>
<accession>A0ABQ8PPF9</accession>
<evidence type="ECO:0000259" key="9">
    <source>
        <dbReference type="PROSITE" id="PS51722"/>
    </source>
</evidence>
<dbReference type="SMART" id="SM00889">
    <property type="entry name" value="EFG_IV"/>
    <property type="match status" value="1"/>
</dbReference>
<gene>
    <name evidence="10" type="primary">EFT2_2</name>
    <name evidence="10" type="ORF">EDC05_002330</name>
</gene>
<keyword evidence="4" id="KW-0547">Nucleotide-binding</keyword>
<dbReference type="InterPro" id="IPR035647">
    <property type="entry name" value="EFG_III/V"/>
</dbReference>
<dbReference type="Proteomes" id="UP001151295">
    <property type="component" value="Unassembled WGS sequence"/>
</dbReference>
<dbReference type="Pfam" id="PF00009">
    <property type="entry name" value="GTP_EFTU"/>
    <property type="match status" value="1"/>
</dbReference>
<evidence type="ECO:0000256" key="5">
    <source>
        <dbReference type="ARBA" id="ARBA00022768"/>
    </source>
</evidence>
<evidence type="ECO:0000256" key="2">
    <source>
        <dbReference type="ARBA" id="ARBA00017891"/>
    </source>
</evidence>